<dbReference type="InterPro" id="IPR019168">
    <property type="entry name" value="NEP1-R1"/>
</dbReference>
<evidence type="ECO:0000256" key="10">
    <source>
        <dbReference type="ARBA" id="ARBA00030458"/>
    </source>
</evidence>
<evidence type="ECO:0000256" key="5">
    <source>
        <dbReference type="ARBA" id="ARBA00022692"/>
    </source>
</evidence>
<evidence type="ECO:0000256" key="7">
    <source>
        <dbReference type="ARBA" id="ARBA00023098"/>
    </source>
</evidence>
<evidence type="ECO:0000256" key="9">
    <source>
        <dbReference type="ARBA" id="ARBA00023242"/>
    </source>
</evidence>
<evidence type="ECO:0000256" key="12">
    <source>
        <dbReference type="SAM" id="Phobius"/>
    </source>
</evidence>
<evidence type="ECO:0000313" key="14">
    <source>
        <dbReference type="Proteomes" id="UP000818624"/>
    </source>
</evidence>
<feature type="region of interest" description="Disordered" evidence="11">
    <location>
        <begin position="1"/>
        <end position="23"/>
    </location>
</feature>
<evidence type="ECO:0000256" key="1">
    <source>
        <dbReference type="ARBA" id="ARBA00004232"/>
    </source>
</evidence>
<evidence type="ECO:0000256" key="3">
    <source>
        <dbReference type="ARBA" id="ARBA00010998"/>
    </source>
</evidence>
<dbReference type="InterPro" id="IPR005605">
    <property type="entry name" value="Spo7"/>
</dbReference>
<keyword evidence="4" id="KW-0963">Cytoplasm</keyword>
<dbReference type="EMBL" id="CP046236">
    <property type="protein sequence ID" value="WFD48761.1"/>
    <property type="molecule type" value="Genomic_DNA"/>
</dbReference>
<evidence type="ECO:0000256" key="2">
    <source>
        <dbReference type="ARBA" id="ARBA00004496"/>
    </source>
</evidence>
<proteinExistence type="inferred from homology"/>
<evidence type="ECO:0000256" key="6">
    <source>
        <dbReference type="ARBA" id="ARBA00022989"/>
    </source>
</evidence>
<keyword evidence="14" id="KW-1185">Reference proteome</keyword>
<reference evidence="13 14" key="1">
    <citation type="journal article" date="2020" name="Elife">
        <title>Loss of centromere function drives karyotype evolution in closely related Malassezia species.</title>
        <authorList>
            <person name="Sankaranarayanan S.R."/>
            <person name="Ianiri G."/>
            <person name="Coelho M.A."/>
            <person name="Reza M.H."/>
            <person name="Thimmappa B.C."/>
            <person name="Ganguly P."/>
            <person name="Vadnala R.N."/>
            <person name="Sun S."/>
            <person name="Siddharthan R."/>
            <person name="Tellgren-Roth C."/>
            <person name="Dawson T.L."/>
            <person name="Heitman J."/>
            <person name="Sanyal K."/>
        </authorList>
    </citation>
    <scope>NUCLEOTIDE SEQUENCE [LARGE SCALE GENOMIC DNA]</scope>
    <source>
        <strain evidence="13">CBS14141</strain>
    </source>
</reference>
<dbReference type="PANTHER" id="PTHR20996">
    <property type="entry name" value="NUCLEAR ENVELOPE PHOSPHATASE-REGULATORY SUBUNIT 1"/>
    <property type="match status" value="1"/>
</dbReference>
<comment type="subcellular location">
    <subcellularLocation>
        <location evidence="2">Cytoplasm</location>
    </subcellularLocation>
    <subcellularLocation>
        <location evidence="1">Nucleus membrane</location>
        <topology evidence="1">Multi-pass membrane protein</topology>
    </subcellularLocation>
</comment>
<evidence type="ECO:0000256" key="8">
    <source>
        <dbReference type="ARBA" id="ARBA00023136"/>
    </source>
</evidence>
<protein>
    <recommendedName>
        <fullName evidence="10">Transmembrane protein 188</fullName>
    </recommendedName>
</protein>
<keyword evidence="5 12" id="KW-0812">Transmembrane</keyword>
<keyword evidence="6 12" id="KW-1133">Transmembrane helix</keyword>
<name>A0ABY8ET40_MALFU</name>
<keyword evidence="8 12" id="KW-0472">Membrane</keyword>
<dbReference type="Pfam" id="PF03907">
    <property type="entry name" value="Spo7"/>
    <property type="match status" value="1"/>
</dbReference>
<comment type="similarity">
    <text evidence="3">Belongs to the CNEP1R1 family.</text>
</comment>
<keyword evidence="7" id="KW-0443">Lipid metabolism</keyword>
<dbReference type="PANTHER" id="PTHR20996:SF1">
    <property type="entry name" value="NUCLEAR ENVELOPE PHOSPHATASE-REGULATORY SUBUNIT 1"/>
    <property type="match status" value="1"/>
</dbReference>
<dbReference type="Proteomes" id="UP000818624">
    <property type="component" value="Chromosome 3"/>
</dbReference>
<keyword evidence="9" id="KW-0539">Nucleus</keyword>
<organism evidence="13 14">
    <name type="scientific">Malassezia furfur</name>
    <name type="common">Pityriasis versicolor infection agent</name>
    <name type="synonym">Pityrosporum furfur</name>
    <dbReference type="NCBI Taxonomy" id="55194"/>
    <lineage>
        <taxon>Eukaryota</taxon>
        <taxon>Fungi</taxon>
        <taxon>Dikarya</taxon>
        <taxon>Basidiomycota</taxon>
        <taxon>Ustilaginomycotina</taxon>
        <taxon>Malasseziomycetes</taxon>
        <taxon>Malasseziales</taxon>
        <taxon>Malasseziaceae</taxon>
        <taxon>Malassezia</taxon>
    </lineage>
</organism>
<evidence type="ECO:0000313" key="13">
    <source>
        <dbReference type="EMBL" id="WFD48761.1"/>
    </source>
</evidence>
<evidence type="ECO:0000256" key="11">
    <source>
        <dbReference type="SAM" id="MobiDB-lite"/>
    </source>
</evidence>
<gene>
    <name evidence="13" type="ORF">GLX27_003432</name>
</gene>
<accession>A0ABY8ET40</accession>
<sequence length="101" mass="11300">MTMANASARPHQTQQGSMVSFPPPANAAVYRDLLIFEERLKQNSARLKARKNKYQMFLALLCAVIMTLVYYVLYQPSQVRTRPGHALTLSTGSYTTSALGF</sequence>
<evidence type="ECO:0000256" key="4">
    <source>
        <dbReference type="ARBA" id="ARBA00022490"/>
    </source>
</evidence>
<feature type="transmembrane region" description="Helical" evidence="12">
    <location>
        <begin position="56"/>
        <end position="74"/>
    </location>
</feature>